<accession>A0ACC2LMH7</accession>
<dbReference type="EMBL" id="CM056816">
    <property type="protein sequence ID" value="KAJ8634229.1"/>
    <property type="molecule type" value="Genomic_DNA"/>
</dbReference>
<dbReference type="Proteomes" id="UP001234297">
    <property type="component" value="Chromosome 8"/>
</dbReference>
<organism evidence="1 2">
    <name type="scientific">Persea americana</name>
    <name type="common">Avocado</name>
    <dbReference type="NCBI Taxonomy" id="3435"/>
    <lineage>
        <taxon>Eukaryota</taxon>
        <taxon>Viridiplantae</taxon>
        <taxon>Streptophyta</taxon>
        <taxon>Embryophyta</taxon>
        <taxon>Tracheophyta</taxon>
        <taxon>Spermatophyta</taxon>
        <taxon>Magnoliopsida</taxon>
        <taxon>Magnoliidae</taxon>
        <taxon>Laurales</taxon>
        <taxon>Lauraceae</taxon>
        <taxon>Persea</taxon>
    </lineage>
</organism>
<proteinExistence type="predicted"/>
<gene>
    <name evidence="1" type="ORF">MRB53_027565</name>
</gene>
<comment type="caution">
    <text evidence="1">The sequence shown here is derived from an EMBL/GenBank/DDBJ whole genome shotgun (WGS) entry which is preliminary data.</text>
</comment>
<keyword evidence="2" id="KW-1185">Reference proteome</keyword>
<evidence type="ECO:0000313" key="2">
    <source>
        <dbReference type="Proteomes" id="UP001234297"/>
    </source>
</evidence>
<name>A0ACC2LMH7_PERAE</name>
<reference evidence="1 2" key="1">
    <citation type="journal article" date="2022" name="Hortic Res">
        <title>A haplotype resolved chromosomal level avocado genome allows analysis of novel avocado genes.</title>
        <authorList>
            <person name="Nath O."/>
            <person name="Fletcher S.J."/>
            <person name="Hayward A."/>
            <person name="Shaw L.M."/>
            <person name="Masouleh A.K."/>
            <person name="Furtado A."/>
            <person name="Henry R.J."/>
            <person name="Mitter N."/>
        </authorList>
    </citation>
    <scope>NUCLEOTIDE SEQUENCE [LARGE SCALE GENOMIC DNA]</scope>
    <source>
        <strain evidence="2">cv. Hass</strain>
    </source>
</reference>
<protein>
    <submittedName>
        <fullName evidence="1">Uncharacterized protein</fullName>
    </submittedName>
</protein>
<sequence length="213" mass="24295">MTKGKSIVEDTVLDLYCTTFPKSLNIADLGFSTGPYALLMITEIKDAINERCRELSCCLPELNVFLNDLPGNDFNTIFKNLKPHHNRWQVPEGLDDEKGVAMNKGNVCMAKSSPPCVFKAYLEQFQRDLSLFSQVALRRGSFNLDRLETFEMYWDPEDNNGDNEGFVCDQFISGQNVANHIRSLVESMLTNHFGEALMDDLFKKYGEKLWLNT</sequence>
<evidence type="ECO:0000313" key="1">
    <source>
        <dbReference type="EMBL" id="KAJ8634229.1"/>
    </source>
</evidence>